<evidence type="ECO:0000256" key="7">
    <source>
        <dbReference type="ARBA" id="ARBA00049158"/>
    </source>
</evidence>
<accession>A0A6N7WB41</accession>
<sequence>MEKFDGSGNYPEKHLADWPENYPVNYLVNYHTHTAYCRHAGGTAEDYAQEAFRKGLETLGFSDHLPFPGDPFGYRMPYEEIGAYITDVYREKERYKGRMEILCGFEEKWVKGRYSG</sequence>
<name>A0A6N7WB41_9FIRM</name>
<keyword evidence="6 8" id="KW-0368">Histidine biosynthesis</keyword>
<dbReference type="InterPro" id="IPR004013">
    <property type="entry name" value="PHP_dom"/>
</dbReference>
<dbReference type="InterPro" id="IPR016195">
    <property type="entry name" value="Pol/histidinol_Pase-like"/>
</dbReference>
<comment type="catalytic activity">
    <reaction evidence="7 8">
        <text>L-histidinol phosphate + H2O = L-histidinol + phosphate</text>
        <dbReference type="Rhea" id="RHEA:14465"/>
        <dbReference type="ChEBI" id="CHEBI:15377"/>
        <dbReference type="ChEBI" id="CHEBI:43474"/>
        <dbReference type="ChEBI" id="CHEBI:57699"/>
        <dbReference type="ChEBI" id="CHEBI:57980"/>
        <dbReference type="EC" id="3.1.3.15"/>
    </reaction>
</comment>
<dbReference type="Proteomes" id="UP000436047">
    <property type="component" value="Unassembled WGS sequence"/>
</dbReference>
<dbReference type="Gene3D" id="3.20.20.140">
    <property type="entry name" value="Metal-dependent hydrolases"/>
    <property type="match status" value="1"/>
</dbReference>
<dbReference type="GO" id="GO:0000105">
    <property type="term" value="P:L-histidine biosynthetic process"/>
    <property type="evidence" value="ECO:0007669"/>
    <property type="project" value="UniProtKB-UniRule"/>
</dbReference>
<evidence type="ECO:0000259" key="9">
    <source>
        <dbReference type="Pfam" id="PF02811"/>
    </source>
</evidence>
<dbReference type="PANTHER" id="PTHR21039:SF0">
    <property type="entry name" value="HISTIDINOL-PHOSPHATASE"/>
    <property type="match status" value="1"/>
</dbReference>
<evidence type="ECO:0000256" key="6">
    <source>
        <dbReference type="ARBA" id="ARBA00023102"/>
    </source>
</evidence>
<evidence type="ECO:0000256" key="4">
    <source>
        <dbReference type="ARBA" id="ARBA00022605"/>
    </source>
</evidence>
<evidence type="ECO:0000256" key="2">
    <source>
        <dbReference type="ARBA" id="ARBA00009152"/>
    </source>
</evidence>
<reference evidence="10 11" key="1">
    <citation type="submission" date="2019-08" db="EMBL/GenBank/DDBJ databases">
        <title>In-depth cultivation of the pig gut microbiome towards novel bacterial diversity and tailored functional studies.</title>
        <authorList>
            <person name="Wylensek D."/>
            <person name="Hitch T.C.A."/>
            <person name="Clavel T."/>
        </authorList>
    </citation>
    <scope>NUCLEOTIDE SEQUENCE [LARGE SCALE GENOMIC DNA]</scope>
    <source>
        <strain evidence="10 11">WCA-389-WT-23B</strain>
    </source>
</reference>
<evidence type="ECO:0000313" key="10">
    <source>
        <dbReference type="EMBL" id="MSS87707.1"/>
    </source>
</evidence>
<comment type="caution">
    <text evidence="10">The sequence shown here is derived from an EMBL/GenBank/DDBJ whole genome shotgun (WGS) entry which is preliminary data.</text>
</comment>
<organism evidence="10 11">
    <name type="scientific">Eisenbergiella porci</name>
    <dbReference type="NCBI Taxonomy" id="2652274"/>
    <lineage>
        <taxon>Bacteria</taxon>
        <taxon>Bacillati</taxon>
        <taxon>Bacillota</taxon>
        <taxon>Clostridia</taxon>
        <taxon>Lachnospirales</taxon>
        <taxon>Lachnospiraceae</taxon>
        <taxon>Eisenbergiella</taxon>
    </lineage>
</organism>
<comment type="pathway">
    <text evidence="1 8">Amino-acid biosynthesis; L-histidine biosynthesis; L-histidine from 5-phospho-alpha-D-ribose 1-diphosphate: step 8/9.</text>
</comment>
<dbReference type="InterPro" id="IPR010140">
    <property type="entry name" value="Histidinol_P_phosphatase_HisJ"/>
</dbReference>
<protein>
    <recommendedName>
        <fullName evidence="3 8">Histidinol-phosphatase</fullName>
        <shortName evidence="8">HolPase</shortName>
        <ecNumber evidence="3 8">3.1.3.15</ecNumber>
    </recommendedName>
</protein>
<proteinExistence type="inferred from homology"/>
<dbReference type="AlphaFoldDB" id="A0A6N7WB41"/>
<evidence type="ECO:0000256" key="5">
    <source>
        <dbReference type="ARBA" id="ARBA00022801"/>
    </source>
</evidence>
<dbReference type="SUPFAM" id="SSF89550">
    <property type="entry name" value="PHP domain-like"/>
    <property type="match status" value="1"/>
</dbReference>
<evidence type="ECO:0000256" key="3">
    <source>
        <dbReference type="ARBA" id="ARBA00013085"/>
    </source>
</evidence>
<comment type="similarity">
    <text evidence="2 8">Belongs to the PHP hydrolase family. HisK subfamily.</text>
</comment>
<evidence type="ECO:0000313" key="11">
    <source>
        <dbReference type="Proteomes" id="UP000436047"/>
    </source>
</evidence>
<dbReference type="GO" id="GO:0005737">
    <property type="term" value="C:cytoplasm"/>
    <property type="evidence" value="ECO:0007669"/>
    <property type="project" value="TreeGrafter"/>
</dbReference>
<evidence type="ECO:0000256" key="1">
    <source>
        <dbReference type="ARBA" id="ARBA00004970"/>
    </source>
</evidence>
<keyword evidence="11" id="KW-1185">Reference proteome</keyword>
<dbReference type="EC" id="3.1.3.15" evidence="3 8"/>
<dbReference type="EMBL" id="VUMI01000006">
    <property type="protein sequence ID" value="MSS87707.1"/>
    <property type="molecule type" value="Genomic_DNA"/>
</dbReference>
<dbReference type="RefSeq" id="WP_154463729.1">
    <property type="nucleotide sequence ID" value="NZ_JAXDZL010000089.1"/>
</dbReference>
<gene>
    <name evidence="10" type="ORF">FYJ45_05015</name>
</gene>
<evidence type="ECO:0000256" key="8">
    <source>
        <dbReference type="RuleBase" id="RU366003"/>
    </source>
</evidence>
<keyword evidence="5 8" id="KW-0378">Hydrolase</keyword>
<dbReference type="GO" id="GO:0004401">
    <property type="term" value="F:histidinol-phosphatase activity"/>
    <property type="evidence" value="ECO:0007669"/>
    <property type="project" value="UniProtKB-UniRule"/>
</dbReference>
<dbReference type="PANTHER" id="PTHR21039">
    <property type="entry name" value="HISTIDINOL PHOSPHATASE-RELATED"/>
    <property type="match status" value="1"/>
</dbReference>
<feature type="domain" description="PHP" evidence="9">
    <location>
        <begin position="30"/>
        <end position="108"/>
    </location>
</feature>
<dbReference type="Pfam" id="PF02811">
    <property type="entry name" value="PHP"/>
    <property type="match status" value="1"/>
</dbReference>
<keyword evidence="4 8" id="KW-0028">Amino-acid biosynthesis</keyword>
<dbReference type="GeneID" id="86052437"/>